<dbReference type="OrthoDB" id="6394591at2"/>
<dbReference type="AlphaFoldDB" id="A0A432X782"/>
<name>A0A432X782_9GAMM</name>
<evidence type="ECO:0000313" key="2">
    <source>
        <dbReference type="EMBL" id="RUO42676.1"/>
    </source>
</evidence>
<feature type="compositionally biased region" description="Basic residues" evidence="1">
    <location>
        <begin position="607"/>
        <end position="618"/>
    </location>
</feature>
<organism evidence="2 3">
    <name type="scientific">Aliidiomarina taiwanensis</name>
    <dbReference type="NCBI Taxonomy" id="946228"/>
    <lineage>
        <taxon>Bacteria</taxon>
        <taxon>Pseudomonadati</taxon>
        <taxon>Pseudomonadota</taxon>
        <taxon>Gammaproteobacteria</taxon>
        <taxon>Alteromonadales</taxon>
        <taxon>Idiomarinaceae</taxon>
        <taxon>Aliidiomarina</taxon>
    </lineage>
</organism>
<feature type="region of interest" description="Disordered" evidence="1">
    <location>
        <begin position="314"/>
        <end position="357"/>
    </location>
</feature>
<comment type="caution">
    <text evidence="2">The sequence shown here is derived from an EMBL/GenBank/DDBJ whole genome shotgun (WGS) entry which is preliminary data.</text>
</comment>
<keyword evidence="3" id="KW-1185">Reference proteome</keyword>
<protein>
    <recommendedName>
        <fullName evidence="4">TnsE C-terminal domain-containing protein</fullName>
    </recommendedName>
</protein>
<feature type="region of interest" description="Disordered" evidence="1">
    <location>
        <begin position="380"/>
        <end position="409"/>
    </location>
</feature>
<feature type="region of interest" description="Disordered" evidence="1">
    <location>
        <begin position="607"/>
        <end position="636"/>
    </location>
</feature>
<evidence type="ECO:0008006" key="4">
    <source>
        <dbReference type="Google" id="ProtNLM"/>
    </source>
</evidence>
<sequence length="636" mass="71559">MPLKYTALPNDKFTWSVTAYGQLRSSIKTPDAPSLDIQLLAQETGEQRIVQIGLFDALEIPIGSYWRGQKRVRYPDQNQVVTKTFKLEITELNESSFIKAYSKDQEAEELAWNRALERAQEQQVAAPSSRPNRYVIPPQILKVNKRLAGTNYLDVTAVNGTQVLIPSLTIFLRMYGASKSFKEYFLNYKLQFALGKMIFPVDLNKLENRPDPSDYVIGLSKEMYDDDSPFIHQLLEADYFKGVHRFIRHQLNTQLKYGVYLKVPMWFKGTMRLQVRGVPYTTECGKARFLVYDILGLSYPSFPTFFLDRSNTTYTNDDDINDEGDDKPPGWNGPYGYPHDGKEDERDSQYPPGHNAGMVSYSAPPISILGAKPEITKAIRKSKVTGGRPDKEHYGVGYESTSTSEAFSDNDDIAKAREQQEPQKDDDSKKASANGKRLTKDVIGLLEKALESLHGIGALCDFQYIGGTEGDYYLTKSFQALEFSGEVSDVWSYHGKDPNDRRLLVVAKLTLNGGEEVFVCEIQPRINRKGNSDGNLKGCVFLGLPTGFGSEELDTLIASLVLSKGVWSKVPLRNTGPRYPYRHVGSPTEAMMARSIIAAITKLPGMRRRAKDKKKQKKAQVMQTPEKGSLNPRGWV</sequence>
<dbReference type="Proteomes" id="UP000286976">
    <property type="component" value="Unassembled WGS sequence"/>
</dbReference>
<dbReference type="EMBL" id="PIPQ01000002">
    <property type="protein sequence ID" value="RUO42676.1"/>
    <property type="molecule type" value="Genomic_DNA"/>
</dbReference>
<evidence type="ECO:0000256" key="1">
    <source>
        <dbReference type="SAM" id="MobiDB-lite"/>
    </source>
</evidence>
<dbReference type="RefSeq" id="WP_126756886.1">
    <property type="nucleotide sequence ID" value="NZ_PIPQ01000002.1"/>
</dbReference>
<proteinExistence type="predicted"/>
<accession>A0A432X782</accession>
<evidence type="ECO:0000313" key="3">
    <source>
        <dbReference type="Proteomes" id="UP000286976"/>
    </source>
</evidence>
<feature type="compositionally biased region" description="Basic and acidic residues" evidence="1">
    <location>
        <begin position="339"/>
        <end position="348"/>
    </location>
</feature>
<gene>
    <name evidence="2" type="ORF">CWE15_04485</name>
</gene>
<feature type="compositionally biased region" description="Acidic residues" evidence="1">
    <location>
        <begin position="316"/>
        <end position="325"/>
    </location>
</feature>
<reference evidence="2 3" key="1">
    <citation type="journal article" date="2011" name="Front. Microbiol.">
        <title>Genomic signatures of strain selection and enhancement in Bacillus atrophaeus var. globigii, a historical biowarfare simulant.</title>
        <authorList>
            <person name="Gibbons H.S."/>
            <person name="Broomall S.M."/>
            <person name="McNew L.A."/>
            <person name="Daligault H."/>
            <person name="Chapman C."/>
            <person name="Bruce D."/>
            <person name="Karavis M."/>
            <person name="Krepps M."/>
            <person name="McGregor P.A."/>
            <person name="Hong C."/>
            <person name="Park K.H."/>
            <person name="Akmal A."/>
            <person name="Feldman A."/>
            <person name="Lin J.S."/>
            <person name="Chang W.E."/>
            <person name="Higgs B.W."/>
            <person name="Demirev P."/>
            <person name="Lindquist J."/>
            <person name="Liem A."/>
            <person name="Fochler E."/>
            <person name="Read T.D."/>
            <person name="Tapia R."/>
            <person name="Johnson S."/>
            <person name="Bishop-Lilly K.A."/>
            <person name="Detter C."/>
            <person name="Han C."/>
            <person name="Sozhamannan S."/>
            <person name="Rosenzweig C.N."/>
            <person name="Skowronski E.W."/>
        </authorList>
    </citation>
    <scope>NUCLEOTIDE SEQUENCE [LARGE SCALE GENOMIC DNA]</scope>
    <source>
        <strain evidence="2 3">AIT1</strain>
    </source>
</reference>